<protein>
    <submittedName>
        <fullName evidence="6">Sigma-70 family RNA polymerase sigma factor</fullName>
    </submittedName>
</protein>
<dbReference type="PANTHER" id="PTHR43133">
    <property type="entry name" value="RNA POLYMERASE ECF-TYPE SIGMA FACTO"/>
    <property type="match status" value="1"/>
</dbReference>
<dbReference type="Gene3D" id="1.10.10.10">
    <property type="entry name" value="Winged helix-like DNA-binding domain superfamily/Winged helix DNA-binding domain"/>
    <property type="match status" value="1"/>
</dbReference>
<dbReference type="SUPFAM" id="SSF88659">
    <property type="entry name" value="Sigma3 and sigma4 domains of RNA polymerase sigma factors"/>
    <property type="match status" value="1"/>
</dbReference>
<organism evidence="6 7">
    <name type="scientific">Rubritalea tangerina</name>
    <dbReference type="NCBI Taxonomy" id="430798"/>
    <lineage>
        <taxon>Bacteria</taxon>
        <taxon>Pseudomonadati</taxon>
        <taxon>Verrucomicrobiota</taxon>
        <taxon>Verrucomicrobiia</taxon>
        <taxon>Verrucomicrobiales</taxon>
        <taxon>Rubritaleaceae</taxon>
        <taxon>Rubritalea</taxon>
    </lineage>
</organism>
<sequence length="181" mass="20444">MPSSPQQTQQFVALLTDHQEVIRCYILSLLPGSSDVRDLQQEVNMFLWEKMEEFQLGSNFGAWACTVAYYKVLDYRRKLKKDGILVFNDTLCELLGDDSQTDAQPEAISQKRSALNQCLLSLTQNERKLLITRYASDHNPMDAIAAATGRSKASLRVTLSRLRSKLRSCITKRLIQQGGTA</sequence>
<dbReference type="Gene3D" id="1.10.1740.10">
    <property type="match status" value="1"/>
</dbReference>
<evidence type="ECO:0000256" key="2">
    <source>
        <dbReference type="ARBA" id="ARBA00023015"/>
    </source>
</evidence>
<dbReference type="InterPro" id="IPR014331">
    <property type="entry name" value="RNA_pol_sigma70_ECF_RHOBA"/>
</dbReference>
<keyword evidence="3" id="KW-0731">Sigma factor</keyword>
<dbReference type="NCBIfam" id="TIGR02937">
    <property type="entry name" value="sigma70-ECF"/>
    <property type="match status" value="1"/>
</dbReference>
<reference evidence="7" key="1">
    <citation type="journal article" date="2019" name="Int. J. Syst. Evol. Microbiol.">
        <title>The Global Catalogue of Microorganisms (GCM) 10K type strain sequencing project: providing services to taxonomists for standard genome sequencing and annotation.</title>
        <authorList>
            <consortium name="The Broad Institute Genomics Platform"/>
            <consortium name="The Broad Institute Genome Sequencing Center for Infectious Disease"/>
            <person name="Wu L."/>
            <person name="Ma J."/>
        </authorList>
    </citation>
    <scope>NUCLEOTIDE SEQUENCE [LARGE SCALE GENOMIC DNA]</scope>
    <source>
        <strain evidence="7">CCUG 57942</strain>
    </source>
</reference>
<evidence type="ECO:0000256" key="4">
    <source>
        <dbReference type="ARBA" id="ARBA00023163"/>
    </source>
</evidence>
<evidence type="ECO:0000259" key="5">
    <source>
        <dbReference type="Pfam" id="PF04542"/>
    </source>
</evidence>
<dbReference type="InterPro" id="IPR036388">
    <property type="entry name" value="WH-like_DNA-bd_sf"/>
</dbReference>
<comment type="caution">
    <text evidence="6">The sequence shown here is derived from an EMBL/GenBank/DDBJ whole genome shotgun (WGS) entry which is preliminary data.</text>
</comment>
<dbReference type="Pfam" id="PF04542">
    <property type="entry name" value="Sigma70_r2"/>
    <property type="match status" value="1"/>
</dbReference>
<keyword evidence="4" id="KW-0804">Transcription</keyword>
<dbReference type="RefSeq" id="WP_377177782.1">
    <property type="nucleotide sequence ID" value="NZ_JBHUJB010000028.1"/>
</dbReference>
<evidence type="ECO:0000313" key="6">
    <source>
        <dbReference type="EMBL" id="MFD2158568.1"/>
    </source>
</evidence>
<dbReference type="Proteomes" id="UP001597389">
    <property type="component" value="Unassembled WGS sequence"/>
</dbReference>
<dbReference type="InterPro" id="IPR014284">
    <property type="entry name" value="RNA_pol_sigma-70_dom"/>
</dbReference>
<evidence type="ECO:0000313" key="7">
    <source>
        <dbReference type="Proteomes" id="UP001597389"/>
    </source>
</evidence>
<dbReference type="NCBIfam" id="TIGR02989">
    <property type="entry name" value="Sig-70_gvs1"/>
    <property type="match status" value="1"/>
</dbReference>
<gene>
    <name evidence="6" type="ORF">ACFSW8_06640</name>
</gene>
<dbReference type="InterPro" id="IPR039425">
    <property type="entry name" value="RNA_pol_sigma-70-like"/>
</dbReference>
<accession>A0ABW4Z9F9</accession>
<proteinExistence type="inferred from homology"/>
<dbReference type="InterPro" id="IPR013324">
    <property type="entry name" value="RNA_pol_sigma_r3/r4-like"/>
</dbReference>
<keyword evidence="2" id="KW-0805">Transcription regulation</keyword>
<dbReference type="InterPro" id="IPR013325">
    <property type="entry name" value="RNA_pol_sigma_r2"/>
</dbReference>
<dbReference type="EMBL" id="JBHUJB010000028">
    <property type="protein sequence ID" value="MFD2158568.1"/>
    <property type="molecule type" value="Genomic_DNA"/>
</dbReference>
<feature type="domain" description="RNA polymerase sigma-70 region 2" evidence="5">
    <location>
        <begin position="15"/>
        <end position="80"/>
    </location>
</feature>
<dbReference type="PANTHER" id="PTHR43133:SF51">
    <property type="entry name" value="RNA POLYMERASE SIGMA FACTOR"/>
    <property type="match status" value="1"/>
</dbReference>
<dbReference type="InterPro" id="IPR007627">
    <property type="entry name" value="RNA_pol_sigma70_r2"/>
</dbReference>
<comment type="similarity">
    <text evidence="1">Belongs to the sigma-70 factor family. ECF subfamily.</text>
</comment>
<keyword evidence="7" id="KW-1185">Reference proteome</keyword>
<dbReference type="SUPFAM" id="SSF88946">
    <property type="entry name" value="Sigma2 domain of RNA polymerase sigma factors"/>
    <property type="match status" value="1"/>
</dbReference>
<name>A0ABW4Z9F9_9BACT</name>
<evidence type="ECO:0000256" key="3">
    <source>
        <dbReference type="ARBA" id="ARBA00023082"/>
    </source>
</evidence>
<evidence type="ECO:0000256" key="1">
    <source>
        <dbReference type="ARBA" id="ARBA00010641"/>
    </source>
</evidence>